<organism evidence="5 6">
    <name type="scientific">Algibacter agarivorans</name>
    <dbReference type="NCBI Taxonomy" id="1109741"/>
    <lineage>
        <taxon>Bacteria</taxon>
        <taxon>Pseudomonadati</taxon>
        <taxon>Bacteroidota</taxon>
        <taxon>Flavobacteriia</taxon>
        <taxon>Flavobacteriales</taxon>
        <taxon>Flavobacteriaceae</taxon>
        <taxon>Algibacter</taxon>
    </lineage>
</organism>
<dbReference type="Pfam" id="PF00425">
    <property type="entry name" value="Chorismate_bind"/>
    <property type="match status" value="1"/>
</dbReference>
<dbReference type="RefSeq" id="WP_345191634.1">
    <property type="nucleotide sequence ID" value="NZ_BAABJJ010000028.1"/>
</dbReference>
<dbReference type="InterPro" id="IPR015890">
    <property type="entry name" value="Chorismate_C"/>
</dbReference>
<proteinExistence type="predicted"/>
<dbReference type="PANTHER" id="PTHR11236">
    <property type="entry name" value="AMINOBENZOATE/ANTHRANILATE SYNTHASE"/>
    <property type="match status" value="1"/>
</dbReference>
<protein>
    <recommendedName>
        <fullName evidence="1">aminodeoxychorismate synthase</fullName>
        <ecNumber evidence="1">2.6.1.85</ecNumber>
    </recommendedName>
</protein>
<dbReference type="PANTHER" id="PTHR11236:SF9">
    <property type="entry name" value="ANTHRANILATE SYNTHASE COMPONENT 1"/>
    <property type="match status" value="1"/>
</dbReference>
<feature type="domain" description="Anthranilate synthase component I N-terminal" evidence="4">
    <location>
        <begin position="82"/>
        <end position="121"/>
    </location>
</feature>
<evidence type="ECO:0000259" key="3">
    <source>
        <dbReference type="Pfam" id="PF00425"/>
    </source>
</evidence>
<name>A0ABP9GK73_9FLAO</name>
<evidence type="ECO:0000313" key="6">
    <source>
        <dbReference type="Proteomes" id="UP001501302"/>
    </source>
</evidence>
<comment type="caution">
    <text evidence="5">The sequence shown here is derived from an EMBL/GenBank/DDBJ whole genome shotgun (WGS) entry which is preliminary data.</text>
</comment>
<evidence type="ECO:0000256" key="2">
    <source>
        <dbReference type="ARBA" id="ARBA00022679"/>
    </source>
</evidence>
<dbReference type="InterPro" id="IPR019999">
    <property type="entry name" value="Anth_synth_I-like"/>
</dbReference>
<evidence type="ECO:0000259" key="4">
    <source>
        <dbReference type="Pfam" id="PF04715"/>
    </source>
</evidence>
<dbReference type="EC" id="2.6.1.85" evidence="1"/>
<gene>
    <name evidence="5" type="ORF">GCM10023314_18390</name>
</gene>
<dbReference type="NCBIfam" id="TIGR00553">
    <property type="entry name" value="pabB"/>
    <property type="match status" value="1"/>
</dbReference>
<dbReference type="InterPro" id="IPR006805">
    <property type="entry name" value="Anth_synth_I_N"/>
</dbReference>
<reference evidence="6" key="1">
    <citation type="journal article" date="2019" name="Int. J. Syst. Evol. Microbiol.">
        <title>The Global Catalogue of Microorganisms (GCM) 10K type strain sequencing project: providing services to taxonomists for standard genome sequencing and annotation.</title>
        <authorList>
            <consortium name="The Broad Institute Genomics Platform"/>
            <consortium name="The Broad Institute Genome Sequencing Center for Infectious Disease"/>
            <person name="Wu L."/>
            <person name="Ma J."/>
        </authorList>
    </citation>
    <scope>NUCLEOTIDE SEQUENCE [LARGE SCALE GENOMIC DNA]</scope>
    <source>
        <strain evidence="6">JCM 18285</strain>
    </source>
</reference>
<sequence>MRTRHIHTFEDIENFKNQLLNWAQQFDDVVWLDSNPDSNRDEQKHYSYDAVLAVDAFTSIQTDYYNGFEKLKDYQTNAQDWIFGYLTYDLKNDVEDLKSRNVDGLEFPDLCFFQPKKLFLIKGNHVEIQYLNCVDDELQDDLTTIRHCEELGRGNLPSERSNIKIKLRIHKDEYFEKVNNMLAHIHRGDIYEANFCQEFFAESTSINPLETYKKLNQISKPPFASFVKLQDKYVLSASPERYIKKEADTIISQPIKGTAKRSESLVEDNQLKSDLLSDEKERSENIMIVDLVRNDLSKTALKGSVKVEELCQIYTFDQVHHMISTISSKIDSGTHPVDIIKSTFPMGSMTGAPKISAMKIIEDLEETKRGVYSGAIGYFSPNGDFDFNVVIRTILYNAKKQYISYSVGGAITAKSDPLKEYEECLVKAKAMRQVLEN</sequence>
<dbReference type="Pfam" id="PF04715">
    <property type="entry name" value="Anth_synt_I_N"/>
    <property type="match status" value="1"/>
</dbReference>
<dbReference type="Proteomes" id="UP001501302">
    <property type="component" value="Unassembled WGS sequence"/>
</dbReference>
<keyword evidence="6" id="KW-1185">Reference proteome</keyword>
<dbReference type="InterPro" id="IPR005801">
    <property type="entry name" value="ADC_synthase"/>
</dbReference>
<dbReference type="SUPFAM" id="SSF56322">
    <property type="entry name" value="ADC synthase"/>
    <property type="match status" value="1"/>
</dbReference>
<feature type="domain" description="Chorismate-utilising enzyme C-terminal" evidence="3">
    <location>
        <begin position="171"/>
        <end position="427"/>
    </location>
</feature>
<dbReference type="Gene3D" id="3.60.120.10">
    <property type="entry name" value="Anthranilate synthase"/>
    <property type="match status" value="1"/>
</dbReference>
<evidence type="ECO:0000256" key="1">
    <source>
        <dbReference type="ARBA" id="ARBA00013139"/>
    </source>
</evidence>
<evidence type="ECO:0000313" key="5">
    <source>
        <dbReference type="EMBL" id="GAA4945509.1"/>
    </source>
</evidence>
<dbReference type="PRINTS" id="PR00095">
    <property type="entry name" value="ANTSNTHASEI"/>
</dbReference>
<dbReference type="InterPro" id="IPR005802">
    <property type="entry name" value="ADC_synth_comp_1"/>
</dbReference>
<accession>A0ABP9GK73</accession>
<dbReference type="EMBL" id="BAABJJ010000028">
    <property type="protein sequence ID" value="GAA4945509.1"/>
    <property type="molecule type" value="Genomic_DNA"/>
</dbReference>
<keyword evidence="2" id="KW-0808">Transferase</keyword>